<gene>
    <name evidence="2" type="ORF">SAMN04488131_10188</name>
</gene>
<keyword evidence="1" id="KW-0812">Transmembrane</keyword>
<dbReference type="STRING" id="935223.SAMN04488131_10188"/>
<dbReference type="AlphaFoldDB" id="A0A1I1YUD7"/>
<proteinExistence type="predicted"/>
<name>A0A1I1YUD7_9FLAO</name>
<accession>A0A1I1YUD7</accession>
<feature type="transmembrane region" description="Helical" evidence="1">
    <location>
        <begin position="146"/>
        <end position="164"/>
    </location>
</feature>
<keyword evidence="1" id="KW-1133">Transmembrane helix</keyword>
<feature type="transmembrane region" description="Helical" evidence="1">
    <location>
        <begin position="113"/>
        <end position="134"/>
    </location>
</feature>
<feature type="transmembrane region" description="Helical" evidence="1">
    <location>
        <begin position="7"/>
        <end position="29"/>
    </location>
</feature>
<sequence length="165" mass="19098">MKHSWRMFELILSGIQICFGLLILFFVHFTCNQYYTFLWKNPLVDHQSIVQMALRKNVTLVIVSVIAISSAIFLIKNLSKGWVMSVTTWFMFTIILIINSYRLNQSNPNDLDLISIFILGIITVIFIAIILALINIEFRQKYNPTIKNWIVIAISIVVLTALKFL</sequence>
<keyword evidence="3" id="KW-1185">Reference proteome</keyword>
<feature type="transmembrane region" description="Helical" evidence="1">
    <location>
        <begin position="58"/>
        <end position="75"/>
    </location>
</feature>
<protein>
    <submittedName>
        <fullName evidence="2">Uncharacterized protein</fullName>
    </submittedName>
</protein>
<evidence type="ECO:0000313" key="2">
    <source>
        <dbReference type="EMBL" id="SFE21773.1"/>
    </source>
</evidence>
<dbReference type="EMBL" id="FONQ01000001">
    <property type="protein sequence ID" value="SFE21773.1"/>
    <property type="molecule type" value="Genomic_DNA"/>
</dbReference>
<keyword evidence="1" id="KW-0472">Membrane</keyword>
<organism evidence="2 3">
    <name type="scientific">Flavobacterium xueshanense</name>
    <dbReference type="NCBI Taxonomy" id="935223"/>
    <lineage>
        <taxon>Bacteria</taxon>
        <taxon>Pseudomonadati</taxon>
        <taxon>Bacteroidota</taxon>
        <taxon>Flavobacteriia</taxon>
        <taxon>Flavobacteriales</taxon>
        <taxon>Flavobacteriaceae</taxon>
        <taxon>Flavobacterium</taxon>
    </lineage>
</organism>
<feature type="transmembrane region" description="Helical" evidence="1">
    <location>
        <begin position="82"/>
        <end position="101"/>
    </location>
</feature>
<dbReference type="OrthoDB" id="1361614at2"/>
<reference evidence="3" key="1">
    <citation type="submission" date="2016-10" db="EMBL/GenBank/DDBJ databases">
        <authorList>
            <person name="Varghese N."/>
            <person name="Submissions S."/>
        </authorList>
    </citation>
    <scope>NUCLEOTIDE SEQUENCE [LARGE SCALE GENOMIC DNA]</scope>
    <source>
        <strain evidence="3">CGMCC 1.9227</strain>
    </source>
</reference>
<dbReference type="Proteomes" id="UP000198596">
    <property type="component" value="Unassembled WGS sequence"/>
</dbReference>
<evidence type="ECO:0000256" key="1">
    <source>
        <dbReference type="SAM" id="Phobius"/>
    </source>
</evidence>
<evidence type="ECO:0000313" key="3">
    <source>
        <dbReference type="Proteomes" id="UP000198596"/>
    </source>
</evidence>
<dbReference type="RefSeq" id="WP_143071033.1">
    <property type="nucleotide sequence ID" value="NZ_FONQ01000001.1"/>
</dbReference>